<dbReference type="EMBL" id="MK514282">
    <property type="protein sequence ID" value="QBP07448.1"/>
    <property type="molecule type" value="Genomic_DNA"/>
</dbReference>
<sequence>MEKYYFCKDVDAAAPELASVAYPTPEAAILNYLLYGHPTVKHMCKLTRPVYSDKAPYQLTTSRPKELVSLFVCETDIRISDDGGRTIYGDDNTAIKTITDCPIRDLCEAYRIPLIIERH</sequence>
<dbReference type="Proteomes" id="UP000295398">
    <property type="component" value="Segment"/>
</dbReference>
<name>A0A482IFC9_9CAUD</name>
<evidence type="ECO:0000313" key="1">
    <source>
        <dbReference type="EMBL" id="QBP07448.1"/>
    </source>
</evidence>
<gene>
    <name evidence="1" type="ORF">DERBICUS_22</name>
</gene>
<evidence type="ECO:0000313" key="2">
    <source>
        <dbReference type="Proteomes" id="UP000295398"/>
    </source>
</evidence>
<proteinExistence type="predicted"/>
<keyword evidence="2" id="KW-1185">Reference proteome</keyword>
<accession>A0A482IFC9</accession>
<protein>
    <submittedName>
        <fullName evidence="1">Uncharacterized protein</fullName>
    </submittedName>
</protein>
<organism evidence="1 2">
    <name type="scientific">Erwinia phage Derbicus</name>
    <dbReference type="NCBI Taxonomy" id="2530027"/>
    <lineage>
        <taxon>Viruses</taxon>
        <taxon>Duplodnaviria</taxon>
        <taxon>Heunggongvirae</taxon>
        <taxon>Uroviricota</taxon>
        <taxon>Caudoviricetes</taxon>
        <taxon>Chimalliviridae</taxon>
        <taxon>Derbicusvirus</taxon>
        <taxon>Derbicusvirus derbicus</taxon>
    </lineage>
</organism>
<reference evidence="1 2" key="1">
    <citation type="submission" date="2019-02" db="EMBL/GenBank/DDBJ databases">
        <authorList>
            <person name="Webb C.J."/>
            <person name="Sharma R."/>
            <person name="Berg J.A."/>
            <person name="Payne A.M."/>
            <person name="Fajardo C.P."/>
            <person name="Breakwell D.P."/>
            <person name="Hope S."/>
            <person name="Grose J.H."/>
        </authorList>
    </citation>
    <scope>NUCLEOTIDE SEQUENCE [LARGE SCALE GENOMIC DNA]</scope>
</reference>